<evidence type="ECO:0000256" key="5">
    <source>
        <dbReference type="ARBA" id="ARBA00038359"/>
    </source>
</evidence>
<dbReference type="PANTHER" id="PTHR33048:SF146">
    <property type="entry name" value="INTEGRAL MEMBRANE PROTEIN"/>
    <property type="match status" value="1"/>
</dbReference>
<feature type="transmembrane region" description="Helical" evidence="7">
    <location>
        <begin position="114"/>
        <end position="138"/>
    </location>
</feature>
<evidence type="ECO:0000259" key="8">
    <source>
        <dbReference type="Pfam" id="PF20684"/>
    </source>
</evidence>
<feature type="compositionally biased region" description="Basic and acidic residues" evidence="6">
    <location>
        <begin position="371"/>
        <end position="390"/>
    </location>
</feature>
<keyword evidence="4 7" id="KW-0472">Membrane</keyword>
<comment type="similarity">
    <text evidence="5">Belongs to the SAT4 family.</text>
</comment>
<feature type="region of interest" description="Disordered" evidence="6">
    <location>
        <begin position="314"/>
        <end position="344"/>
    </location>
</feature>
<evidence type="ECO:0000256" key="4">
    <source>
        <dbReference type="ARBA" id="ARBA00023136"/>
    </source>
</evidence>
<organism evidence="9 10">
    <name type="scientific">Massariosphaeria phaeospora</name>
    <dbReference type="NCBI Taxonomy" id="100035"/>
    <lineage>
        <taxon>Eukaryota</taxon>
        <taxon>Fungi</taxon>
        <taxon>Dikarya</taxon>
        <taxon>Ascomycota</taxon>
        <taxon>Pezizomycotina</taxon>
        <taxon>Dothideomycetes</taxon>
        <taxon>Pleosporomycetidae</taxon>
        <taxon>Pleosporales</taxon>
        <taxon>Pleosporales incertae sedis</taxon>
        <taxon>Massariosphaeria</taxon>
    </lineage>
</organism>
<feature type="transmembrane region" description="Helical" evidence="7">
    <location>
        <begin position="192"/>
        <end position="217"/>
    </location>
</feature>
<protein>
    <recommendedName>
        <fullName evidence="8">Rhodopsin domain-containing protein</fullName>
    </recommendedName>
</protein>
<dbReference type="InterPro" id="IPR049326">
    <property type="entry name" value="Rhodopsin_dom_fungi"/>
</dbReference>
<keyword evidence="10" id="KW-1185">Reference proteome</keyword>
<dbReference type="InterPro" id="IPR052337">
    <property type="entry name" value="SAT4-like"/>
</dbReference>
<evidence type="ECO:0000256" key="1">
    <source>
        <dbReference type="ARBA" id="ARBA00004141"/>
    </source>
</evidence>
<name>A0A7C8III0_9PLEO</name>
<dbReference type="Pfam" id="PF20684">
    <property type="entry name" value="Fung_rhodopsin"/>
    <property type="match status" value="1"/>
</dbReference>
<feature type="transmembrane region" description="Helical" evidence="7">
    <location>
        <begin position="33"/>
        <end position="54"/>
    </location>
</feature>
<accession>A0A7C8III0</accession>
<dbReference type="PANTHER" id="PTHR33048">
    <property type="entry name" value="PTH11-LIKE INTEGRAL MEMBRANE PROTEIN (AFU_ORTHOLOGUE AFUA_5G11245)"/>
    <property type="match status" value="1"/>
</dbReference>
<evidence type="ECO:0000256" key="3">
    <source>
        <dbReference type="ARBA" id="ARBA00022989"/>
    </source>
</evidence>
<feature type="transmembrane region" description="Helical" evidence="7">
    <location>
        <begin position="74"/>
        <end position="94"/>
    </location>
</feature>
<comment type="subcellular location">
    <subcellularLocation>
        <location evidence="1">Membrane</location>
        <topology evidence="1">Multi-pass membrane protein</topology>
    </subcellularLocation>
</comment>
<keyword evidence="2 7" id="KW-0812">Transmembrane</keyword>
<sequence>MGLTLPPGTDLFEIPYQQAPSGVKSDFEKPSDLLTLFRVIIPIMIFVTTVFLVLRIRARFGREERWKIDDWFTVATWMSATSLGLLNVVCVQKLGRSTWDISLGFLLSAWPQRVLVCMGFLVIFSMLLGKLCLLTLYYRIFGHIDSVRRQLYLTGALCFPLLAVCIIQPVLASPPHGKPWGTPNPHNTEGSIVAMGTGVVNILVDLLILYIPIPPIVKLNLSRKKRAGVLAIFLTGSIAIIADVVVMYYRVRLFQQLDSLRDGMIVGLCSFIEACISIVCSSMPCAAKIWKVDIVSSSFYLSLRSRLGLTDDSYTGSAEGPQSQEQPREPPKKKKRGLYSIGTFPTTNISTTRLSKADGFIELDSIGERISERRSSQSSFPDHREHRTAYNRESSGTSERPPLTVNDPSNYLSS</sequence>
<keyword evidence="3 7" id="KW-1133">Transmembrane helix</keyword>
<gene>
    <name evidence="9" type="ORF">BDV95DRAFT_22667</name>
</gene>
<feature type="transmembrane region" description="Helical" evidence="7">
    <location>
        <begin position="229"/>
        <end position="251"/>
    </location>
</feature>
<comment type="caution">
    <text evidence="9">The sequence shown here is derived from an EMBL/GenBank/DDBJ whole genome shotgun (WGS) entry which is preliminary data.</text>
</comment>
<feature type="region of interest" description="Disordered" evidence="6">
    <location>
        <begin position="371"/>
        <end position="414"/>
    </location>
</feature>
<dbReference type="GO" id="GO:0016020">
    <property type="term" value="C:membrane"/>
    <property type="evidence" value="ECO:0007669"/>
    <property type="project" value="UniProtKB-SubCell"/>
</dbReference>
<feature type="transmembrane region" description="Helical" evidence="7">
    <location>
        <begin position="150"/>
        <end position="172"/>
    </location>
</feature>
<dbReference type="EMBL" id="JAADJZ010000001">
    <property type="protein sequence ID" value="KAF2878466.1"/>
    <property type="molecule type" value="Genomic_DNA"/>
</dbReference>
<dbReference type="OrthoDB" id="444631at2759"/>
<dbReference type="AlphaFoldDB" id="A0A7C8III0"/>
<feature type="transmembrane region" description="Helical" evidence="7">
    <location>
        <begin position="263"/>
        <end position="281"/>
    </location>
</feature>
<dbReference type="Proteomes" id="UP000481861">
    <property type="component" value="Unassembled WGS sequence"/>
</dbReference>
<proteinExistence type="inferred from homology"/>
<feature type="domain" description="Rhodopsin" evidence="8">
    <location>
        <begin position="54"/>
        <end position="289"/>
    </location>
</feature>
<evidence type="ECO:0000256" key="6">
    <source>
        <dbReference type="SAM" id="MobiDB-lite"/>
    </source>
</evidence>
<evidence type="ECO:0000313" key="10">
    <source>
        <dbReference type="Proteomes" id="UP000481861"/>
    </source>
</evidence>
<evidence type="ECO:0000313" key="9">
    <source>
        <dbReference type="EMBL" id="KAF2878466.1"/>
    </source>
</evidence>
<reference evidence="9 10" key="1">
    <citation type="submission" date="2020-01" db="EMBL/GenBank/DDBJ databases">
        <authorList>
            <consortium name="DOE Joint Genome Institute"/>
            <person name="Haridas S."/>
            <person name="Albert R."/>
            <person name="Binder M."/>
            <person name="Bloem J."/>
            <person name="Labutti K."/>
            <person name="Salamov A."/>
            <person name="Andreopoulos B."/>
            <person name="Baker S.E."/>
            <person name="Barry K."/>
            <person name="Bills G."/>
            <person name="Bluhm B.H."/>
            <person name="Cannon C."/>
            <person name="Castanera R."/>
            <person name="Culley D.E."/>
            <person name="Daum C."/>
            <person name="Ezra D."/>
            <person name="Gonzalez J.B."/>
            <person name="Henrissat B."/>
            <person name="Kuo A."/>
            <person name="Liang C."/>
            <person name="Lipzen A."/>
            <person name="Lutzoni F."/>
            <person name="Magnuson J."/>
            <person name="Mondo S."/>
            <person name="Nolan M."/>
            <person name="Ohm R."/>
            <person name="Pangilinan J."/>
            <person name="Park H.-J.H."/>
            <person name="Ramirez L."/>
            <person name="Alfaro M."/>
            <person name="Sun H."/>
            <person name="Tritt A."/>
            <person name="Yoshinaga Y."/>
            <person name="Zwiers L.-H.L."/>
            <person name="Turgeon B.G."/>
            <person name="Goodwin S.B."/>
            <person name="Spatafora J.W."/>
            <person name="Crous P.W."/>
            <person name="Grigoriev I.V."/>
        </authorList>
    </citation>
    <scope>NUCLEOTIDE SEQUENCE [LARGE SCALE GENOMIC DNA]</scope>
    <source>
        <strain evidence="9 10">CBS 611.86</strain>
    </source>
</reference>
<evidence type="ECO:0000256" key="2">
    <source>
        <dbReference type="ARBA" id="ARBA00022692"/>
    </source>
</evidence>
<evidence type="ECO:0000256" key="7">
    <source>
        <dbReference type="SAM" id="Phobius"/>
    </source>
</evidence>